<accession>A0A1N6DJW9</accession>
<reference evidence="6" key="1">
    <citation type="submission" date="2016-11" db="EMBL/GenBank/DDBJ databases">
        <authorList>
            <person name="Varghese N."/>
            <person name="Submissions S."/>
        </authorList>
    </citation>
    <scope>NUCLEOTIDE SEQUENCE [LARGE SCALE GENOMIC DNA]</scope>
    <source>
        <strain evidence="6">DSM 15292</strain>
    </source>
</reference>
<organism evidence="5 6">
    <name type="scientific">Algoriphagus halophilus</name>
    <dbReference type="NCBI Taxonomy" id="226505"/>
    <lineage>
        <taxon>Bacteria</taxon>
        <taxon>Pseudomonadati</taxon>
        <taxon>Bacteroidota</taxon>
        <taxon>Cytophagia</taxon>
        <taxon>Cytophagales</taxon>
        <taxon>Cyclobacteriaceae</taxon>
        <taxon>Algoriphagus</taxon>
    </lineage>
</organism>
<dbReference type="Gene3D" id="1.10.4040.10">
    <property type="entry name" value="Penicillinase repressor domain"/>
    <property type="match status" value="1"/>
</dbReference>
<dbReference type="InterPro" id="IPR005650">
    <property type="entry name" value="BlaI_family"/>
</dbReference>
<evidence type="ECO:0000313" key="5">
    <source>
        <dbReference type="EMBL" id="SIN71085.1"/>
    </source>
</evidence>
<dbReference type="Proteomes" id="UP000185221">
    <property type="component" value="Unassembled WGS sequence"/>
</dbReference>
<name>A0A1N6DJW9_9BACT</name>
<comment type="similarity">
    <text evidence="1">Belongs to the BlaI transcriptional regulatory family.</text>
</comment>
<dbReference type="SUPFAM" id="SSF46785">
    <property type="entry name" value="Winged helix' DNA-binding domain"/>
    <property type="match status" value="1"/>
</dbReference>
<dbReference type="InterPro" id="IPR036390">
    <property type="entry name" value="WH_DNA-bd_sf"/>
</dbReference>
<dbReference type="Pfam" id="PF03965">
    <property type="entry name" value="Penicillinase_R"/>
    <property type="match status" value="1"/>
</dbReference>
<keyword evidence="4" id="KW-0804">Transcription</keyword>
<dbReference type="GO" id="GO:0003677">
    <property type="term" value="F:DNA binding"/>
    <property type="evidence" value="ECO:0007669"/>
    <property type="project" value="UniProtKB-KW"/>
</dbReference>
<dbReference type="RefSeq" id="WP_074223727.1">
    <property type="nucleotide sequence ID" value="NZ_CP146486.1"/>
</dbReference>
<evidence type="ECO:0000256" key="4">
    <source>
        <dbReference type="ARBA" id="ARBA00023163"/>
    </source>
</evidence>
<evidence type="ECO:0000256" key="2">
    <source>
        <dbReference type="ARBA" id="ARBA00023015"/>
    </source>
</evidence>
<keyword evidence="6" id="KW-1185">Reference proteome</keyword>
<dbReference type="PIRSF" id="PIRSF019455">
    <property type="entry name" value="CopR_AtkY"/>
    <property type="match status" value="1"/>
</dbReference>
<dbReference type="OrthoDB" id="1098508at2"/>
<keyword evidence="2" id="KW-0805">Transcription regulation</keyword>
<gene>
    <name evidence="5" type="ORF">SAMN05444394_1029</name>
</gene>
<sequence length="125" mass="14640">MNELNHNEELIMGIFWKLENALVRDVLEELPEPKPPYTTLASSIRLLEKKGYLSHKTYGTTHLFFPIISQAEYSKKSINRIVKNFFEGSVSNFLSFMVKEKNISDDEIQDLQKLIEDYENPKKNE</sequence>
<evidence type="ECO:0000313" key="6">
    <source>
        <dbReference type="Proteomes" id="UP000185221"/>
    </source>
</evidence>
<dbReference type="AlphaFoldDB" id="A0A1N6DJW9"/>
<keyword evidence="3" id="KW-0238">DNA-binding</keyword>
<dbReference type="Gene3D" id="1.10.10.10">
    <property type="entry name" value="Winged helix-like DNA-binding domain superfamily/Winged helix DNA-binding domain"/>
    <property type="match status" value="1"/>
</dbReference>
<protein>
    <submittedName>
        <fullName evidence="5">Predicted transcriptional regulator</fullName>
    </submittedName>
</protein>
<dbReference type="STRING" id="226505.SAMN05444394_1029"/>
<dbReference type="InterPro" id="IPR036388">
    <property type="entry name" value="WH-like_DNA-bd_sf"/>
</dbReference>
<evidence type="ECO:0000256" key="1">
    <source>
        <dbReference type="ARBA" id="ARBA00011046"/>
    </source>
</evidence>
<dbReference type="GO" id="GO:0045892">
    <property type="term" value="P:negative regulation of DNA-templated transcription"/>
    <property type="evidence" value="ECO:0007669"/>
    <property type="project" value="InterPro"/>
</dbReference>
<evidence type="ECO:0000256" key="3">
    <source>
        <dbReference type="ARBA" id="ARBA00023125"/>
    </source>
</evidence>
<dbReference type="EMBL" id="FSRC01000001">
    <property type="protein sequence ID" value="SIN71085.1"/>
    <property type="molecule type" value="Genomic_DNA"/>
</dbReference>
<proteinExistence type="inferred from homology"/>